<accession>A0A6J6I262</accession>
<reference evidence="1" key="1">
    <citation type="submission" date="2020-05" db="EMBL/GenBank/DDBJ databases">
        <authorList>
            <person name="Chiriac C."/>
            <person name="Salcher M."/>
            <person name="Ghai R."/>
            <person name="Kavagutti S V."/>
        </authorList>
    </citation>
    <scope>NUCLEOTIDE SEQUENCE</scope>
</reference>
<dbReference type="EMBL" id="CAEZVD010000014">
    <property type="protein sequence ID" value="CAB4617524.1"/>
    <property type="molecule type" value="Genomic_DNA"/>
</dbReference>
<name>A0A6J6I262_9ZZZZ</name>
<evidence type="ECO:0000313" key="1">
    <source>
        <dbReference type="EMBL" id="CAB4617524.1"/>
    </source>
</evidence>
<gene>
    <name evidence="1" type="ORF">UFOPK1909_00301</name>
</gene>
<dbReference type="GO" id="GO:0004658">
    <property type="term" value="F:propionyl-CoA carboxylase activity"/>
    <property type="evidence" value="ECO:0007669"/>
    <property type="project" value="InterPro"/>
</dbReference>
<dbReference type="Pfam" id="PF13822">
    <property type="entry name" value="ACC_epsilon"/>
    <property type="match status" value="1"/>
</dbReference>
<proteinExistence type="predicted"/>
<dbReference type="InterPro" id="IPR032716">
    <property type="entry name" value="ACC_epsilon"/>
</dbReference>
<sequence>MPANFREIQEALQVVSGSPTSEELATLIAVLEAAHAEEEATAKGFERPLKSSWSRNVAQLRQPIVPGAGQWRGAYRSGLN</sequence>
<protein>
    <submittedName>
        <fullName evidence="1">Unannotated protein</fullName>
    </submittedName>
</protein>
<organism evidence="1">
    <name type="scientific">freshwater metagenome</name>
    <dbReference type="NCBI Taxonomy" id="449393"/>
    <lineage>
        <taxon>unclassified sequences</taxon>
        <taxon>metagenomes</taxon>
        <taxon>ecological metagenomes</taxon>
    </lineage>
</organism>
<dbReference type="GO" id="GO:0003989">
    <property type="term" value="F:acetyl-CoA carboxylase activity"/>
    <property type="evidence" value="ECO:0007669"/>
    <property type="project" value="InterPro"/>
</dbReference>
<dbReference type="AlphaFoldDB" id="A0A6J6I262"/>